<evidence type="ECO:0000313" key="5">
    <source>
        <dbReference type="Proteomes" id="UP000006727"/>
    </source>
</evidence>
<reference evidence="3 5" key="1">
    <citation type="journal article" date="2008" name="Science">
        <title>The Physcomitrella genome reveals evolutionary insights into the conquest of land by plants.</title>
        <authorList>
            <person name="Rensing S."/>
            <person name="Lang D."/>
            <person name="Zimmer A."/>
            <person name="Terry A."/>
            <person name="Salamov A."/>
            <person name="Shapiro H."/>
            <person name="Nishiyama T."/>
            <person name="Perroud P.-F."/>
            <person name="Lindquist E."/>
            <person name="Kamisugi Y."/>
            <person name="Tanahashi T."/>
            <person name="Sakakibara K."/>
            <person name="Fujita T."/>
            <person name="Oishi K."/>
            <person name="Shin-I T."/>
            <person name="Kuroki Y."/>
            <person name="Toyoda A."/>
            <person name="Suzuki Y."/>
            <person name="Hashimoto A."/>
            <person name="Yamaguchi K."/>
            <person name="Sugano A."/>
            <person name="Kohara Y."/>
            <person name="Fujiyama A."/>
            <person name="Anterola A."/>
            <person name="Aoki S."/>
            <person name="Ashton N."/>
            <person name="Barbazuk W.B."/>
            <person name="Barker E."/>
            <person name="Bennetzen J."/>
            <person name="Bezanilla M."/>
            <person name="Blankenship R."/>
            <person name="Cho S.H."/>
            <person name="Dutcher S."/>
            <person name="Estelle M."/>
            <person name="Fawcett J.A."/>
            <person name="Gundlach H."/>
            <person name="Hanada K."/>
            <person name="Heyl A."/>
            <person name="Hicks K.A."/>
            <person name="Hugh J."/>
            <person name="Lohr M."/>
            <person name="Mayer K."/>
            <person name="Melkozernov A."/>
            <person name="Murata T."/>
            <person name="Nelson D."/>
            <person name="Pils B."/>
            <person name="Prigge M."/>
            <person name="Reiss B."/>
            <person name="Renner T."/>
            <person name="Rombauts S."/>
            <person name="Rushton P."/>
            <person name="Sanderfoot A."/>
            <person name="Schween G."/>
            <person name="Shiu S.-H."/>
            <person name="Stueber K."/>
            <person name="Theodoulou F.L."/>
            <person name="Tu H."/>
            <person name="Van de Peer Y."/>
            <person name="Verrier P.J."/>
            <person name="Waters E."/>
            <person name="Wood A."/>
            <person name="Yang L."/>
            <person name="Cove D."/>
            <person name="Cuming A."/>
            <person name="Hasebe M."/>
            <person name="Lucas S."/>
            <person name="Mishler D.B."/>
            <person name="Reski R."/>
            <person name="Grigoriev I."/>
            <person name="Quatrano R.S."/>
            <person name="Boore J.L."/>
        </authorList>
    </citation>
    <scope>NUCLEOTIDE SEQUENCE [LARGE SCALE GENOMIC DNA]</scope>
    <source>
        <strain evidence="4 5">cv. Gransden 2004</strain>
    </source>
</reference>
<dbReference type="EMBL" id="ABEU02000005">
    <property type="protein sequence ID" value="PNR53736.1"/>
    <property type="molecule type" value="Genomic_DNA"/>
</dbReference>
<evidence type="ECO:0000313" key="4">
    <source>
        <dbReference type="EnsemblPlants" id="Pp3c5_8591V3.1"/>
    </source>
</evidence>
<keyword evidence="5" id="KW-1185">Reference proteome</keyword>
<organism evidence="3">
    <name type="scientific">Physcomitrium patens</name>
    <name type="common">Spreading-leaved earth moss</name>
    <name type="synonym">Physcomitrella patens</name>
    <dbReference type="NCBI Taxonomy" id="3218"/>
    <lineage>
        <taxon>Eukaryota</taxon>
        <taxon>Viridiplantae</taxon>
        <taxon>Streptophyta</taxon>
        <taxon>Embryophyta</taxon>
        <taxon>Bryophyta</taxon>
        <taxon>Bryophytina</taxon>
        <taxon>Bryopsida</taxon>
        <taxon>Funariidae</taxon>
        <taxon>Funariales</taxon>
        <taxon>Funariaceae</taxon>
        <taxon>Physcomitrium</taxon>
    </lineage>
</organism>
<dbReference type="RefSeq" id="XP_024376425.1">
    <property type="nucleotide sequence ID" value="XM_024520657.2"/>
</dbReference>
<sequence length="142" mass="15234">MATLALPSLKCPSSSRLFTAGAATLPKASLPCADFLLFRPLPWKLTNATRLGLKNTLGKIQRRKWSCQAGSADQNETVAIGETPKQAYIPDAETSKEVKSPDAETQKQGPPVLTIIAGIVVAALVFWGLWSAVSAIARLFIR</sequence>
<keyword evidence="2" id="KW-0472">Membrane</keyword>
<dbReference type="EnsemblPlants" id="Pp3c5_8591V3.1">
    <property type="protein sequence ID" value="Pp3c5_8591V3.1"/>
    <property type="gene ID" value="Pp3c5_8591"/>
</dbReference>
<feature type="region of interest" description="Disordered" evidence="1">
    <location>
        <begin position="88"/>
        <end position="108"/>
    </location>
</feature>
<dbReference type="AlphaFoldDB" id="A0A2K1KIX7"/>
<name>A0A2K1KIX7_PHYPA</name>
<dbReference type="Gramene" id="Pp3c5_8591V3.1">
    <property type="protein sequence ID" value="Pp3c5_8591V3.1"/>
    <property type="gene ID" value="Pp3c5_8591"/>
</dbReference>
<dbReference type="KEGG" id="ppp:112282695"/>
<protein>
    <submittedName>
        <fullName evidence="3 4">Uncharacterized protein</fullName>
    </submittedName>
</protein>
<dbReference type="OrthoDB" id="783284at2759"/>
<keyword evidence="2" id="KW-1133">Transmembrane helix</keyword>
<feature type="compositionally biased region" description="Basic and acidic residues" evidence="1">
    <location>
        <begin position="93"/>
        <end position="105"/>
    </location>
</feature>
<evidence type="ECO:0000256" key="2">
    <source>
        <dbReference type="SAM" id="Phobius"/>
    </source>
</evidence>
<dbReference type="GeneID" id="112282695"/>
<gene>
    <name evidence="4" type="primary">LOC112282695</name>
    <name evidence="3" type="ORF">PHYPA_007411</name>
</gene>
<evidence type="ECO:0000256" key="1">
    <source>
        <dbReference type="SAM" id="MobiDB-lite"/>
    </source>
</evidence>
<keyword evidence="2" id="KW-0812">Transmembrane</keyword>
<evidence type="ECO:0000313" key="3">
    <source>
        <dbReference type="EMBL" id="PNR53736.1"/>
    </source>
</evidence>
<accession>A0A2K1KIX7</accession>
<feature type="transmembrane region" description="Helical" evidence="2">
    <location>
        <begin position="115"/>
        <end position="141"/>
    </location>
</feature>
<reference evidence="4" key="3">
    <citation type="submission" date="2020-12" db="UniProtKB">
        <authorList>
            <consortium name="EnsemblPlants"/>
        </authorList>
    </citation>
    <scope>IDENTIFICATION</scope>
</reference>
<dbReference type="Proteomes" id="UP000006727">
    <property type="component" value="Chromosome 5"/>
</dbReference>
<proteinExistence type="predicted"/>
<dbReference type="PaxDb" id="3218-PP1S64_52V6.1"/>
<reference evidence="3 5" key="2">
    <citation type="journal article" date="2018" name="Plant J.">
        <title>The Physcomitrella patens chromosome-scale assembly reveals moss genome structure and evolution.</title>
        <authorList>
            <person name="Lang D."/>
            <person name="Ullrich K.K."/>
            <person name="Murat F."/>
            <person name="Fuchs J."/>
            <person name="Jenkins J."/>
            <person name="Haas F.B."/>
            <person name="Piednoel M."/>
            <person name="Gundlach H."/>
            <person name="Van Bel M."/>
            <person name="Meyberg R."/>
            <person name="Vives C."/>
            <person name="Morata J."/>
            <person name="Symeonidi A."/>
            <person name="Hiss M."/>
            <person name="Muchero W."/>
            <person name="Kamisugi Y."/>
            <person name="Saleh O."/>
            <person name="Blanc G."/>
            <person name="Decker E.L."/>
            <person name="van Gessel N."/>
            <person name="Grimwood J."/>
            <person name="Hayes R.D."/>
            <person name="Graham S.W."/>
            <person name="Gunter L.E."/>
            <person name="McDaniel S.F."/>
            <person name="Hoernstein S.N.W."/>
            <person name="Larsson A."/>
            <person name="Li F.W."/>
            <person name="Perroud P.F."/>
            <person name="Phillips J."/>
            <person name="Ranjan P."/>
            <person name="Rokshar D.S."/>
            <person name="Rothfels C.J."/>
            <person name="Schneider L."/>
            <person name="Shu S."/>
            <person name="Stevenson D.W."/>
            <person name="Thummler F."/>
            <person name="Tillich M."/>
            <person name="Villarreal Aguilar J.C."/>
            <person name="Widiez T."/>
            <person name="Wong G.K."/>
            <person name="Wymore A."/>
            <person name="Zhang Y."/>
            <person name="Zimmer A.D."/>
            <person name="Quatrano R.S."/>
            <person name="Mayer K.F.X."/>
            <person name="Goodstein D."/>
            <person name="Casacuberta J.M."/>
            <person name="Vandepoele K."/>
            <person name="Reski R."/>
            <person name="Cuming A.C."/>
            <person name="Tuskan G.A."/>
            <person name="Maumus F."/>
            <person name="Salse J."/>
            <person name="Schmutz J."/>
            <person name="Rensing S.A."/>
        </authorList>
    </citation>
    <scope>NUCLEOTIDE SEQUENCE [LARGE SCALE GENOMIC DNA]</scope>
    <source>
        <strain evidence="4 5">cv. Gransden 2004</strain>
    </source>
</reference>